<keyword evidence="2" id="KW-0597">Phosphoprotein</keyword>
<evidence type="ECO:0000256" key="2">
    <source>
        <dbReference type="ARBA" id="ARBA00022553"/>
    </source>
</evidence>
<comment type="caution">
    <text evidence="4">The sequence shown here is derived from an EMBL/GenBank/DDBJ whole genome shotgun (WGS) entry which is preliminary data.</text>
</comment>
<evidence type="ECO:0000313" key="4">
    <source>
        <dbReference type="EMBL" id="KAJ5155836.1"/>
    </source>
</evidence>
<evidence type="ECO:0000259" key="3">
    <source>
        <dbReference type="PROSITE" id="PS50075"/>
    </source>
</evidence>
<dbReference type="SUPFAM" id="SSF47336">
    <property type="entry name" value="ACP-like"/>
    <property type="match status" value="1"/>
</dbReference>
<proteinExistence type="predicted"/>
<dbReference type="Proteomes" id="UP001146351">
    <property type="component" value="Unassembled WGS sequence"/>
</dbReference>
<dbReference type="InterPro" id="IPR051414">
    <property type="entry name" value="Adenylate-forming_Reductase"/>
</dbReference>
<dbReference type="Pfam" id="PF23562">
    <property type="entry name" value="AMP-binding_C_3"/>
    <property type="match status" value="1"/>
</dbReference>
<dbReference type="Pfam" id="PF00501">
    <property type="entry name" value="AMP-binding"/>
    <property type="match status" value="1"/>
</dbReference>
<evidence type="ECO:0000313" key="5">
    <source>
        <dbReference type="Proteomes" id="UP001146351"/>
    </source>
</evidence>
<reference evidence="4" key="1">
    <citation type="submission" date="2022-11" db="EMBL/GenBank/DDBJ databases">
        <authorList>
            <person name="Petersen C."/>
        </authorList>
    </citation>
    <scope>NUCLEOTIDE SEQUENCE</scope>
    <source>
        <strain evidence="4">IBT 21917</strain>
    </source>
</reference>
<dbReference type="SUPFAM" id="SSF51735">
    <property type="entry name" value="NAD(P)-binding Rossmann-fold domains"/>
    <property type="match status" value="1"/>
</dbReference>
<dbReference type="PROSITE" id="PS00455">
    <property type="entry name" value="AMP_BINDING"/>
    <property type="match status" value="1"/>
</dbReference>
<keyword evidence="5" id="KW-1185">Reference proteome</keyword>
<dbReference type="InterPro" id="IPR009081">
    <property type="entry name" value="PP-bd_ACP"/>
</dbReference>
<dbReference type="Pfam" id="PF07993">
    <property type="entry name" value="NAD_binding_4"/>
    <property type="match status" value="1"/>
</dbReference>
<dbReference type="SUPFAM" id="SSF56801">
    <property type="entry name" value="Acetyl-CoA synthetase-like"/>
    <property type="match status" value="1"/>
</dbReference>
<dbReference type="GO" id="GO:0044550">
    <property type="term" value="P:secondary metabolite biosynthetic process"/>
    <property type="evidence" value="ECO:0007669"/>
    <property type="project" value="UniProtKB-ARBA"/>
</dbReference>
<dbReference type="InterPro" id="IPR000873">
    <property type="entry name" value="AMP-dep_synth/lig_dom"/>
</dbReference>
<dbReference type="EMBL" id="JAPQKO010000006">
    <property type="protein sequence ID" value="KAJ5155836.1"/>
    <property type="molecule type" value="Genomic_DNA"/>
</dbReference>
<dbReference type="InterPro" id="IPR042099">
    <property type="entry name" value="ANL_N_sf"/>
</dbReference>
<dbReference type="InterPro" id="IPR036736">
    <property type="entry name" value="ACP-like_sf"/>
</dbReference>
<dbReference type="Pfam" id="PF00550">
    <property type="entry name" value="PP-binding"/>
    <property type="match status" value="1"/>
</dbReference>
<reference evidence="4" key="2">
    <citation type="journal article" date="2023" name="IMA Fungus">
        <title>Comparative genomic study of the Penicillium genus elucidates a diverse pangenome and 15 lateral gene transfer events.</title>
        <authorList>
            <person name="Petersen C."/>
            <person name="Sorensen T."/>
            <person name="Nielsen M.R."/>
            <person name="Sondergaard T.E."/>
            <person name="Sorensen J.L."/>
            <person name="Fitzpatrick D.A."/>
            <person name="Frisvad J.C."/>
            <person name="Nielsen K.L."/>
        </authorList>
    </citation>
    <scope>NUCLEOTIDE SEQUENCE</scope>
    <source>
        <strain evidence="4">IBT 21917</strain>
    </source>
</reference>
<dbReference type="InterPro" id="IPR013120">
    <property type="entry name" value="FAR_NAD-bd"/>
</dbReference>
<sequence length="1079" mass="119196">MTSPNHRLLPAILDEAARTSPEEEWARFPASEITYEAGFRVVTNRDAANAVNRVAWMLEEKLGRSSNFETIAYIGPTDIRYYIVVLAAIKVGYKAFLPSPRNSVVAHVDLLSRLDCTNLITTSPEPPCVSQIQESYPMHQTCLASVINLLDGPAVPDYSYDKSYVDAQKDPIFVLHTSGSTGIPKPLVYTNEFATRLSNAMDLRAPDGYVSLNDKFRSGRFLTILPAFHIAGIGFGLITASFSRSTPILPLPGKPPTTEGFLEAVAHTDADWAFILPVIIDDLSRDPAALAMVASKLQYLCFTGGSLPQAAGETVASRIPIHQCMGSSENAALPLIQMVDDQAKDDWRYFQVHPRANVEFRHRFENIHELILVKDQTLEEHQPVFLHFPGLAEYETRDLFSPHPTTPARWRHRGRMDDIVVFLNGEKTNPISFEQEVGCHPEVRSALVAGDQRFEACLLVELMNPGPHSPEEQTQILERIWPAVKAANNKCPAHARVSKTRILFTSPDKPMMRAGKGTVQRKGTLNAYSQLIDDLYARSDQQSFALNAGSLDLSDPIAITAAIRKLVLDITDWPDVKDADDFFGLGMDSLQVLHLSRELKHIMSPDNAAPATIYDNPSVELLVGAILRFHGRNPTSRVGEYGREELMASILQKYEVDIKQIADNRDTIPTDTSPSTSDVIMLTGSTGAVGSFILHELRQNRAVSHIYCLNRGENSHSIQENRNAARGLPENFSSEQVTFLTVDLSKPDLGLEKDVYKKMLSSVTQIIHNAWPVDFNQRLRSFRPSLDGVVNLISFAAHAKLSPSLFFLSSISAVAAYHQIPGAESHIPETVIQSFSCPAHMGYGESKYLAERILDLAAATLGVKTGVARVGQVAGTAKNSRGWNRNEWFPSLVVSSRALRALPLSLGAFEDASLSGGMMDSVDWVPIDQLVSVLIELSSSLSSKPAHKGARVFNLVNPNPREWKTVAPFVARTLQTTLNMGDDGEGKGPDIHLVGYSEWLQRLRSTAATLEKEGKEQALDSIPASKLLEFFQDSLILKDSDQTPRPMSLKLALEESPSLRSLKAIQDEWILGWLQGWIS</sequence>
<keyword evidence="1" id="KW-0596">Phosphopantetheine</keyword>
<name>A0A9W9HR36_9EURO</name>
<accession>A0A9W9HR36</accession>
<feature type="domain" description="Carrier" evidence="3">
    <location>
        <begin position="554"/>
        <end position="630"/>
    </location>
</feature>
<dbReference type="PROSITE" id="PS50075">
    <property type="entry name" value="CARRIER"/>
    <property type="match status" value="1"/>
</dbReference>
<gene>
    <name evidence="4" type="ORF">N7492_008639</name>
</gene>
<dbReference type="InterPro" id="IPR020845">
    <property type="entry name" value="AMP-binding_CS"/>
</dbReference>
<dbReference type="Gene3D" id="3.40.50.12780">
    <property type="entry name" value="N-terminal domain of ligase-like"/>
    <property type="match status" value="1"/>
</dbReference>
<dbReference type="Gene3D" id="3.40.50.720">
    <property type="entry name" value="NAD(P)-binding Rossmann-like Domain"/>
    <property type="match status" value="1"/>
</dbReference>
<organism evidence="4 5">
    <name type="scientific">Penicillium capsulatum</name>
    <dbReference type="NCBI Taxonomy" id="69766"/>
    <lineage>
        <taxon>Eukaryota</taxon>
        <taxon>Fungi</taxon>
        <taxon>Dikarya</taxon>
        <taxon>Ascomycota</taxon>
        <taxon>Pezizomycotina</taxon>
        <taxon>Eurotiomycetes</taxon>
        <taxon>Eurotiomycetidae</taxon>
        <taxon>Eurotiales</taxon>
        <taxon>Aspergillaceae</taxon>
        <taxon>Penicillium</taxon>
    </lineage>
</organism>
<protein>
    <submittedName>
        <fullName evidence="4">NRPS-like enzyme</fullName>
    </submittedName>
</protein>
<dbReference type="PANTHER" id="PTHR43439">
    <property type="entry name" value="PHENYLACETATE-COENZYME A LIGASE"/>
    <property type="match status" value="1"/>
</dbReference>
<dbReference type="OrthoDB" id="429813at2759"/>
<dbReference type="InterPro" id="IPR036291">
    <property type="entry name" value="NAD(P)-bd_dom_sf"/>
</dbReference>
<dbReference type="InterPro" id="IPR006162">
    <property type="entry name" value="Ppantetheine_attach_site"/>
</dbReference>
<evidence type="ECO:0000256" key="1">
    <source>
        <dbReference type="ARBA" id="ARBA00022450"/>
    </source>
</evidence>
<dbReference type="PROSITE" id="PS00012">
    <property type="entry name" value="PHOSPHOPANTETHEINE"/>
    <property type="match status" value="1"/>
</dbReference>
<dbReference type="AlphaFoldDB" id="A0A9W9HR36"/>
<dbReference type="PANTHER" id="PTHR43439:SF2">
    <property type="entry name" value="ENZYME, PUTATIVE (JCVI)-RELATED"/>
    <property type="match status" value="1"/>
</dbReference>